<dbReference type="PROSITE" id="PS51186">
    <property type="entry name" value="GNAT"/>
    <property type="match status" value="1"/>
</dbReference>
<sequence>MVLLDKNNYHTLMESLKAVPFNTYFARSVVEQKIDGKVYVDNIGKPQTFYIIHPYGMSLLLGKSDNKMFNQQFREYIINADSPRDKDEWMQTFPHEWNTVLDKLFRDDQHQLIPEVELDARVNFKFNKEKYLDYKAGEQADASIQITPTTQTVFETLQGAVIPANFWSSSADFETNGVGYSLYYDNILASVAFAAFIEKGVLELGIETIDQFRGKGLAHKVCSALIDYCIEKDLEPIWACKLSNTGSFKLAHKLGFEVSRELPYYRLKYIAR</sequence>
<dbReference type="Proteomes" id="UP000253410">
    <property type="component" value="Unassembled WGS sequence"/>
</dbReference>
<dbReference type="PANTHER" id="PTHR31143:SF2">
    <property type="entry name" value="FR47-LIKE DOMAIN-CONTAINING PROTEIN-RELATED"/>
    <property type="match status" value="1"/>
</dbReference>
<dbReference type="InterPro" id="IPR016181">
    <property type="entry name" value="Acyl_CoA_acyltransferase"/>
</dbReference>
<evidence type="ECO:0000259" key="1">
    <source>
        <dbReference type="PROSITE" id="PS51186"/>
    </source>
</evidence>
<dbReference type="GO" id="GO:0016747">
    <property type="term" value="F:acyltransferase activity, transferring groups other than amino-acyl groups"/>
    <property type="evidence" value="ECO:0007669"/>
    <property type="project" value="InterPro"/>
</dbReference>
<feature type="domain" description="N-acetyltransferase" evidence="1">
    <location>
        <begin position="132"/>
        <end position="272"/>
    </location>
</feature>
<dbReference type="EMBL" id="QFFJ01000002">
    <property type="protein sequence ID" value="RBL90125.1"/>
    <property type="molecule type" value="Genomic_DNA"/>
</dbReference>
<keyword evidence="3" id="KW-1185">Reference proteome</keyword>
<evidence type="ECO:0000313" key="3">
    <source>
        <dbReference type="Proteomes" id="UP000253410"/>
    </source>
</evidence>
<dbReference type="Gene3D" id="3.40.630.30">
    <property type="match status" value="1"/>
</dbReference>
<protein>
    <submittedName>
        <fullName evidence="2">GNAT family N-acetyltransferase</fullName>
    </submittedName>
</protein>
<reference evidence="2 3" key="1">
    <citation type="submission" date="2018-05" db="EMBL/GenBank/DDBJ databases">
        <title>Chitinophaga sp. K3CV102501T nov., isolated from isolated from a monsoon evergreen broad-leaved forest soil.</title>
        <authorList>
            <person name="Lv Y."/>
        </authorList>
    </citation>
    <scope>NUCLEOTIDE SEQUENCE [LARGE SCALE GENOMIC DNA]</scope>
    <source>
        <strain evidence="2 3">GDMCC 1.1325</strain>
    </source>
</reference>
<name>A0A365XX18_9BACT</name>
<gene>
    <name evidence="2" type="ORF">DF182_27035</name>
</gene>
<dbReference type="Pfam" id="PF12746">
    <property type="entry name" value="GNAT_acetyltran"/>
    <property type="match status" value="1"/>
</dbReference>
<accession>A0A365XX18</accession>
<dbReference type="SUPFAM" id="SSF55729">
    <property type="entry name" value="Acyl-CoA N-acyltransferases (Nat)"/>
    <property type="match status" value="1"/>
</dbReference>
<keyword evidence="2" id="KW-0808">Transferase</keyword>
<evidence type="ECO:0000313" key="2">
    <source>
        <dbReference type="EMBL" id="RBL90125.1"/>
    </source>
</evidence>
<dbReference type="InterPro" id="IPR000182">
    <property type="entry name" value="GNAT_dom"/>
</dbReference>
<dbReference type="PANTHER" id="PTHR31143">
    <property type="match status" value="1"/>
</dbReference>
<dbReference type="InterPro" id="IPR027365">
    <property type="entry name" value="GNAT_acetyltra_YdfB-like"/>
</dbReference>
<proteinExistence type="predicted"/>
<dbReference type="OrthoDB" id="1120671at2"/>
<dbReference type="AlphaFoldDB" id="A0A365XX18"/>
<organism evidence="2 3">
    <name type="scientific">Chitinophaga flava</name>
    <dbReference type="NCBI Taxonomy" id="2259036"/>
    <lineage>
        <taxon>Bacteria</taxon>
        <taxon>Pseudomonadati</taxon>
        <taxon>Bacteroidota</taxon>
        <taxon>Chitinophagia</taxon>
        <taxon>Chitinophagales</taxon>
        <taxon>Chitinophagaceae</taxon>
        <taxon>Chitinophaga</taxon>
    </lineage>
</organism>
<comment type="caution">
    <text evidence="2">The sequence shown here is derived from an EMBL/GenBank/DDBJ whole genome shotgun (WGS) entry which is preliminary data.</text>
</comment>